<dbReference type="Pfam" id="PF01095">
    <property type="entry name" value="Pectinesterase"/>
    <property type="match status" value="1"/>
</dbReference>
<evidence type="ECO:0000256" key="13">
    <source>
        <dbReference type="SAM" id="MobiDB-lite"/>
    </source>
</evidence>
<evidence type="ECO:0000256" key="7">
    <source>
        <dbReference type="ARBA" id="ARBA00022729"/>
    </source>
</evidence>
<dbReference type="PROSITE" id="PS00503">
    <property type="entry name" value="PECTINESTERASE_2"/>
    <property type="match status" value="1"/>
</dbReference>
<keyword evidence="6" id="KW-0964">Secreted</keyword>
<evidence type="ECO:0000259" key="14">
    <source>
        <dbReference type="Pfam" id="PF01095"/>
    </source>
</evidence>
<dbReference type="InterPro" id="IPR011050">
    <property type="entry name" value="Pectin_lyase_fold/virulence"/>
</dbReference>
<evidence type="ECO:0000256" key="3">
    <source>
        <dbReference type="ARBA" id="ARBA00008891"/>
    </source>
</evidence>
<dbReference type="GO" id="GO:0045490">
    <property type="term" value="P:pectin catabolic process"/>
    <property type="evidence" value="ECO:0007669"/>
    <property type="project" value="UniProtKB-UniRule"/>
</dbReference>
<comment type="pathway">
    <text evidence="2 12">Glycan metabolism; pectin degradation; 2-dehydro-3-deoxy-D-gluconate from pectin: step 1/5.</text>
</comment>
<keyword evidence="9 12" id="KW-0063">Aspartyl esterase</keyword>
<dbReference type="Gene3D" id="2.160.20.10">
    <property type="entry name" value="Single-stranded right-handed beta-helix, Pectin lyase-like"/>
    <property type="match status" value="1"/>
</dbReference>
<dbReference type="EC" id="3.1.1.11" evidence="4 12"/>
<evidence type="ECO:0000256" key="5">
    <source>
        <dbReference type="ARBA" id="ARBA00022512"/>
    </source>
</evidence>
<protein>
    <recommendedName>
        <fullName evidence="4 12">Pectinesterase</fullName>
        <ecNumber evidence="4 12">3.1.1.11</ecNumber>
    </recommendedName>
</protein>
<evidence type="ECO:0000256" key="6">
    <source>
        <dbReference type="ARBA" id="ARBA00022525"/>
    </source>
</evidence>
<comment type="subcellular location">
    <subcellularLocation>
        <location evidence="1">Secreted</location>
        <location evidence="1">Cell wall</location>
    </subcellularLocation>
</comment>
<dbReference type="GO" id="GO:0030599">
    <property type="term" value="F:pectinesterase activity"/>
    <property type="evidence" value="ECO:0007669"/>
    <property type="project" value="UniProtKB-UniRule"/>
</dbReference>
<dbReference type="PANTHER" id="PTHR31321">
    <property type="entry name" value="ACYL-COA THIOESTER HYDROLASE YBHC-RELATED"/>
    <property type="match status" value="1"/>
</dbReference>
<accession>A0A843VRV7</accession>
<keyword evidence="16" id="KW-1185">Reference proteome</keyword>
<keyword evidence="7" id="KW-0732">Signal</keyword>
<comment type="similarity">
    <text evidence="3">Belongs to the pectinesterase family.</text>
</comment>
<dbReference type="AlphaFoldDB" id="A0A843VRV7"/>
<feature type="domain" description="Pectinesterase catalytic" evidence="14">
    <location>
        <begin position="253"/>
        <end position="538"/>
    </location>
</feature>
<dbReference type="FunFam" id="2.160.20.10:FF:000008">
    <property type="entry name" value="Pectinesterase"/>
    <property type="match status" value="1"/>
</dbReference>
<dbReference type="InterPro" id="IPR033131">
    <property type="entry name" value="Pectinesterase_Asp_AS"/>
</dbReference>
<evidence type="ECO:0000256" key="9">
    <source>
        <dbReference type="ARBA" id="ARBA00023085"/>
    </source>
</evidence>
<reference evidence="15" key="1">
    <citation type="submission" date="2017-07" db="EMBL/GenBank/DDBJ databases">
        <title>Taro Niue Genome Assembly and Annotation.</title>
        <authorList>
            <person name="Atibalentja N."/>
            <person name="Keating K."/>
            <person name="Fields C.J."/>
        </authorList>
    </citation>
    <scope>NUCLEOTIDE SEQUENCE</scope>
    <source>
        <strain evidence="15">Niue_2</strain>
        <tissue evidence="15">Leaf</tissue>
    </source>
</reference>
<sequence length="544" mass="58631">MSRCSKDETNSPSSPSFPSRDANLCAGRGSIHGAWQRTAPACTCGLSFDSCRGSRRRRGRRNPATRRHTTGWLRGGLMELPHSGTALRHGPREGTGGSYPFLGRMLQKGGFTGRGMTGWKEAKAGGGGGLVAAGGGEQENMNCSHLGPAVTTTSPAPVFQLVFPDTLRDSDEMGGKSSLFASRLCLFFLSSSLWIAQCRGPPPSGDGPEVPVVGDAYMNWVKQMGSPTHSPYARAANRLTPCKVLTVDKKNPGVGRFASVQEAINSLPAINLCRVVIYVHAGIYTEKVSIPATKAYITLVGAGMERTVIQWGDTADRAGMNGQPLGTFGSATFAVNSPYFVAKNITFKNLAPLPPSGILGKQAVALRISADAAAFVGCSFHGAQDTLYDHAGRHYFRDCYIEGSVDFIFGDGRSLYEGCHLHAITNSYGALTAQNRGSMLEETGFSFIRCKVTGSGALYLGRAWGTFSRVVFAFTFMDRTIIPNGWYNWGDKNREMTVFYGQYKCSGPGANFTGRVPWSRELTAQQAQPFLSLTFIDAHEWLGL</sequence>
<feature type="active site" evidence="11">
    <location>
        <position position="406"/>
    </location>
</feature>
<dbReference type="EMBL" id="NMUH01002225">
    <property type="protein sequence ID" value="MQL98695.1"/>
    <property type="molecule type" value="Genomic_DNA"/>
</dbReference>
<evidence type="ECO:0000256" key="12">
    <source>
        <dbReference type="RuleBase" id="RU000589"/>
    </source>
</evidence>
<dbReference type="GO" id="GO:0042545">
    <property type="term" value="P:cell wall modification"/>
    <property type="evidence" value="ECO:0007669"/>
    <property type="project" value="UniProtKB-UniRule"/>
</dbReference>
<evidence type="ECO:0000256" key="1">
    <source>
        <dbReference type="ARBA" id="ARBA00004191"/>
    </source>
</evidence>
<dbReference type="PANTHER" id="PTHR31321:SF112">
    <property type="entry name" value="PECTINESTERASE"/>
    <property type="match status" value="1"/>
</dbReference>
<name>A0A843VRV7_COLES</name>
<evidence type="ECO:0000256" key="4">
    <source>
        <dbReference type="ARBA" id="ARBA00013229"/>
    </source>
</evidence>
<dbReference type="Proteomes" id="UP000652761">
    <property type="component" value="Unassembled WGS sequence"/>
</dbReference>
<comment type="catalytic activity">
    <reaction evidence="10 12">
        <text>[(1-&gt;4)-alpha-D-galacturonosyl methyl ester](n) + n H2O = [(1-&gt;4)-alpha-D-galacturonosyl](n) + n methanol + n H(+)</text>
        <dbReference type="Rhea" id="RHEA:22380"/>
        <dbReference type="Rhea" id="RHEA-COMP:14570"/>
        <dbReference type="Rhea" id="RHEA-COMP:14573"/>
        <dbReference type="ChEBI" id="CHEBI:15377"/>
        <dbReference type="ChEBI" id="CHEBI:15378"/>
        <dbReference type="ChEBI" id="CHEBI:17790"/>
        <dbReference type="ChEBI" id="CHEBI:140522"/>
        <dbReference type="ChEBI" id="CHEBI:140523"/>
        <dbReference type="EC" id="3.1.1.11"/>
    </reaction>
</comment>
<gene>
    <name evidence="15" type="ORF">Taro_031417</name>
</gene>
<evidence type="ECO:0000256" key="2">
    <source>
        <dbReference type="ARBA" id="ARBA00005184"/>
    </source>
</evidence>
<evidence type="ECO:0000256" key="8">
    <source>
        <dbReference type="ARBA" id="ARBA00022801"/>
    </source>
</evidence>
<dbReference type="OrthoDB" id="2019149at2759"/>
<organism evidence="15 16">
    <name type="scientific">Colocasia esculenta</name>
    <name type="common">Wild taro</name>
    <name type="synonym">Arum esculentum</name>
    <dbReference type="NCBI Taxonomy" id="4460"/>
    <lineage>
        <taxon>Eukaryota</taxon>
        <taxon>Viridiplantae</taxon>
        <taxon>Streptophyta</taxon>
        <taxon>Embryophyta</taxon>
        <taxon>Tracheophyta</taxon>
        <taxon>Spermatophyta</taxon>
        <taxon>Magnoliopsida</taxon>
        <taxon>Liliopsida</taxon>
        <taxon>Araceae</taxon>
        <taxon>Aroideae</taxon>
        <taxon>Colocasieae</taxon>
        <taxon>Colocasia</taxon>
    </lineage>
</organism>
<dbReference type="InterPro" id="IPR012334">
    <property type="entry name" value="Pectin_lyas_fold"/>
</dbReference>
<keyword evidence="8 12" id="KW-0378">Hydrolase</keyword>
<proteinExistence type="inferred from homology"/>
<evidence type="ECO:0000313" key="16">
    <source>
        <dbReference type="Proteomes" id="UP000652761"/>
    </source>
</evidence>
<evidence type="ECO:0000256" key="11">
    <source>
        <dbReference type="PROSITE-ProRule" id="PRU10040"/>
    </source>
</evidence>
<keyword evidence="5" id="KW-0134">Cell wall</keyword>
<evidence type="ECO:0000313" key="15">
    <source>
        <dbReference type="EMBL" id="MQL98695.1"/>
    </source>
</evidence>
<comment type="caution">
    <text evidence="15">The sequence shown here is derived from an EMBL/GenBank/DDBJ whole genome shotgun (WGS) entry which is preliminary data.</text>
</comment>
<feature type="region of interest" description="Disordered" evidence="13">
    <location>
        <begin position="1"/>
        <end position="20"/>
    </location>
</feature>
<dbReference type="InterPro" id="IPR000070">
    <property type="entry name" value="Pectinesterase_cat"/>
</dbReference>
<dbReference type="UniPathway" id="UPA00545">
    <property type="reaction ID" value="UER00823"/>
</dbReference>
<dbReference type="SUPFAM" id="SSF51126">
    <property type="entry name" value="Pectin lyase-like"/>
    <property type="match status" value="1"/>
</dbReference>
<evidence type="ECO:0000256" key="10">
    <source>
        <dbReference type="ARBA" id="ARBA00047928"/>
    </source>
</evidence>